<comment type="similarity">
    <text evidence="5">Belongs to the class-III pyridoxal-phosphate-dependent aminotransferase family. ArgD subfamily.</text>
</comment>
<dbReference type="NCBIfam" id="NF002325">
    <property type="entry name" value="PRK01278.1"/>
    <property type="match status" value="1"/>
</dbReference>
<dbReference type="Pfam" id="PF00202">
    <property type="entry name" value="Aminotran_3"/>
    <property type="match status" value="1"/>
</dbReference>
<organism evidence="6 7">
    <name type="scientific">Marinobacter halodurans</name>
    <dbReference type="NCBI Taxonomy" id="2528979"/>
    <lineage>
        <taxon>Bacteria</taxon>
        <taxon>Pseudomonadati</taxon>
        <taxon>Pseudomonadota</taxon>
        <taxon>Gammaproteobacteria</taxon>
        <taxon>Pseudomonadales</taxon>
        <taxon>Marinobacteraceae</taxon>
        <taxon>Marinobacter</taxon>
    </lineage>
</organism>
<proteinExistence type="inferred from homology"/>
<evidence type="ECO:0000256" key="3">
    <source>
        <dbReference type="ARBA" id="ARBA00022679"/>
    </source>
</evidence>
<dbReference type="PROSITE" id="PS00600">
    <property type="entry name" value="AA_TRANSFER_CLASS_3"/>
    <property type="match status" value="1"/>
</dbReference>
<comment type="pathway">
    <text evidence="5">Amino-acid biosynthesis; L-arginine biosynthesis; N(2)-acetyl-L-ornithine from L-glutamate: step 4/4.</text>
</comment>
<keyword evidence="1 5" id="KW-0032">Aminotransferase</keyword>
<feature type="binding site" evidence="5">
    <location>
        <position position="129"/>
    </location>
    <ligand>
        <name>pyridoxal 5'-phosphate</name>
        <dbReference type="ChEBI" id="CHEBI:597326"/>
    </ligand>
</feature>
<dbReference type="InterPro" id="IPR005814">
    <property type="entry name" value="Aminotrans_3"/>
</dbReference>
<sequence>MADQPLLNTYGRLPIVFDHGRGPWLYDVDGNRYLDTFCGIAVTGLGHAHPAVTRAIQDQAARLVHCSNLFHNTAQRTLAGKLCDISGMDGVFFANSGAEANECALKLARLYGHNRGVHSPAIIVMHRSFHGRTLATLTATGNRRVQAGFEPLVSGFIRAPFNDLDAIAAIARSNPNVVAVLAEPVQGEGGVNVADPAWLQGIREVCDHYGWLMMLDEIQTGNGRTGQHFAYQTYGVTPDVVTLAKGLGNGFPIGACLARGEAARTFQPGHHGSTFGGNPLACTAATAVIETLEQDNLLARARSLSERMRTRLGSAFEGAEYVRDIRGLGLMIGIELASPCAELVPLAKTQGLLLNVTAERVIRLLPPLTLSDQEADMMIDQVIRILRLYAGDDHQPLTPKTP</sequence>
<evidence type="ECO:0000256" key="2">
    <source>
        <dbReference type="ARBA" id="ARBA00022605"/>
    </source>
</evidence>
<dbReference type="RefSeq" id="WP_131479718.1">
    <property type="nucleotide sequence ID" value="NZ_SJDL01000006.1"/>
</dbReference>
<accession>A0ABY1ZS47</accession>
<dbReference type="NCBIfam" id="TIGR00707">
    <property type="entry name" value="argD"/>
    <property type="match status" value="1"/>
</dbReference>
<evidence type="ECO:0000313" key="7">
    <source>
        <dbReference type="Proteomes" id="UP000313645"/>
    </source>
</evidence>
<evidence type="ECO:0000313" key="6">
    <source>
        <dbReference type="EMBL" id="TBW57831.1"/>
    </source>
</evidence>
<dbReference type="InterPro" id="IPR015424">
    <property type="entry name" value="PyrdxlP-dep_Trfase"/>
</dbReference>
<dbReference type="InterPro" id="IPR004636">
    <property type="entry name" value="AcOrn/SuccOrn_fam"/>
</dbReference>
<keyword evidence="3 5" id="KW-0808">Transferase</keyword>
<keyword evidence="7" id="KW-1185">Reference proteome</keyword>
<dbReference type="PIRSF" id="PIRSF000521">
    <property type="entry name" value="Transaminase_4ab_Lys_Orn"/>
    <property type="match status" value="1"/>
</dbReference>
<feature type="binding site" evidence="5">
    <location>
        <position position="274"/>
    </location>
    <ligand>
        <name>pyridoxal 5'-phosphate</name>
        <dbReference type="ChEBI" id="CHEBI:597326"/>
    </ligand>
</feature>
<feature type="binding site" evidence="5">
    <location>
        <position position="132"/>
    </location>
    <ligand>
        <name>N(2)-acetyl-L-ornithine</name>
        <dbReference type="ChEBI" id="CHEBI:57805"/>
    </ligand>
</feature>
<dbReference type="SUPFAM" id="SSF53383">
    <property type="entry name" value="PLP-dependent transferases"/>
    <property type="match status" value="1"/>
</dbReference>
<comment type="cofactor">
    <cofactor evidence="5">
        <name>pyridoxal 5'-phosphate</name>
        <dbReference type="ChEBI" id="CHEBI:597326"/>
    </cofactor>
    <text evidence="5">Binds 1 pyridoxal phosphate per subunit.</text>
</comment>
<dbReference type="Gene3D" id="3.40.640.10">
    <property type="entry name" value="Type I PLP-dependent aspartate aminotransferase-like (Major domain)"/>
    <property type="match status" value="1"/>
</dbReference>
<dbReference type="InterPro" id="IPR015422">
    <property type="entry name" value="PyrdxlP-dep_Trfase_small"/>
</dbReference>
<dbReference type="GO" id="GO:0008483">
    <property type="term" value="F:transaminase activity"/>
    <property type="evidence" value="ECO:0007669"/>
    <property type="project" value="UniProtKB-KW"/>
</dbReference>
<name>A0ABY1ZS47_9GAMM</name>
<keyword evidence="2 5" id="KW-0028">Amino-acid biosynthesis</keyword>
<comment type="subcellular location">
    <subcellularLocation>
        <location evidence="5">Cytoplasm</location>
    </subcellularLocation>
</comment>
<comment type="miscellaneous">
    <text evidence="5">May also have succinyldiaminopimelate aminotransferase activity, thus carrying out the corresponding step in lysine biosynthesis.</text>
</comment>
<keyword evidence="5" id="KW-0963">Cytoplasm</keyword>
<feature type="binding site" evidence="5">
    <location>
        <begin position="97"/>
        <end position="98"/>
    </location>
    <ligand>
        <name>pyridoxal 5'-phosphate</name>
        <dbReference type="ChEBI" id="CHEBI:597326"/>
    </ligand>
</feature>
<dbReference type="EC" id="2.6.1.11" evidence="5"/>
<dbReference type="Gene3D" id="3.90.1150.10">
    <property type="entry name" value="Aspartate Aminotransferase, domain 1"/>
    <property type="match status" value="1"/>
</dbReference>
<comment type="caution">
    <text evidence="6">The sequence shown here is derived from an EMBL/GenBank/DDBJ whole genome shotgun (WGS) entry which is preliminary data.</text>
</comment>
<evidence type="ECO:0000256" key="4">
    <source>
        <dbReference type="ARBA" id="ARBA00022898"/>
    </source>
</evidence>
<dbReference type="PANTHER" id="PTHR11986:SF79">
    <property type="entry name" value="ACETYLORNITHINE AMINOTRANSFERASE, MITOCHONDRIAL"/>
    <property type="match status" value="1"/>
</dbReference>
<dbReference type="InterPro" id="IPR015421">
    <property type="entry name" value="PyrdxlP-dep_Trfase_major"/>
</dbReference>
<dbReference type="InterPro" id="IPR049704">
    <property type="entry name" value="Aminotrans_3_PPA_site"/>
</dbReference>
<dbReference type="EMBL" id="SJDL01000006">
    <property type="protein sequence ID" value="TBW57831.1"/>
    <property type="molecule type" value="Genomic_DNA"/>
</dbReference>
<dbReference type="HAMAP" id="MF_01107">
    <property type="entry name" value="ArgD_aminotrans_3"/>
    <property type="match status" value="1"/>
</dbReference>
<dbReference type="CDD" id="cd00610">
    <property type="entry name" value="OAT_like"/>
    <property type="match status" value="1"/>
</dbReference>
<feature type="modified residue" description="N6-(pyridoxal phosphate)lysine" evidence="5">
    <location>
        <position position="245"/>
    </location>
</feature>
<feature type="binding site" evidence="5">
    <location>
        <begin position="216"/>
        <end position="219"/>
    </location>
    <ligand>
        <name>pyridoxal 5'-phosphate</name>
        <dbReference type="ChEBI" id="CHEBI:597326"/>
    </ligand>
</feature>
<dbReference type="Proteomes" id="UP000313645">
    <property type="component" value="Unassembled WGS sequence"/>
</dbReference>
<dbReference type="PANTHER" id="PTHR11986">
    <property type="entry name" value="AMINOTRANSFERASE CLASS III"/>
    <property type="match status" value="1"/>
</dbReference>
<evidence type="ECO:0000256" key="1">
    <source>
        <dbReference type="ARBA" id="ARBA00022576"/>
    </source>
</evidence>
<feature type="binding site" evidence="5">
    <location>
        <position position="273"/>
    </location>
    <ligand>
        <name>N(2)-acetyl-L-ornithine</name>
        <dbReference type="ChEBI" id="CHEBI:57805"/>
    </ligand>
</feature>
<comment type="subunit">
    <text evidence="5">Homodimer.</text>
</comment>
<keyword evidence="5" id="KW-0055">Arginine biosynthesis</keyword>
<protein>
    <recommendedName>
        <fullName evidence="5">Acetylornithine aminotransferase</fullName>
        <shortName evidence="5">ACOAT</shortName>
        <ecNumber evidence="5">2.6.1.11</ecNumber>
    </recommendedName>
</protein>
<keyword evidence="4 5" id="KW-0663">Pyridoxal phosphate</keyword>
<dbReference type="InterPro" id="IPR050103">
    <property type="entry name" value="Class-III_PLP-dep_AT"/>
</dbReference>
<evidence type="ECO:0000256" key="5">
    <source>
        <dbReference type="HAMAP-Rule" id="MF_01107"/>
    </source>
</evidence>
<comment type="catalytic activity">
    <reaction evidence="5">
        <text>N(2)-acetyl-L-ornithine + 2-oxoglutarate = N-acetyl-L-glutamate 5-semialdehyde + L-glutamate</text>
        <dbReference type="Rhea" id="RHEA:18049"/>
        <dbReference type="ChEBI" id="CHEBI:16810"/>
        <dbReference type="ChEBI" id="CHEBI:29123"/>
        <dbReference type="ChEBI" id="CHEBI:29985"/>
        <dbReference type="ChEBI" id="CHEBI:57805"/>
        <dbReference type="EC" id="2.6.1.11"/>
    </reaction>
</comment>
<reference evidence="6 7" key="1">
    <citation type="submission" date="2019-02" db="EMBL/GenBank/DDBJ databases">
        <title>Marinobacter halodurans sp. nov., a marine bacterium isolated from sea tidal flat.</title>
        <authorList>
            <person name="Yoo Y."/>
            <person name="Lee D.W."/>
            <person name="Kim B.S."/>
            <person name="Kim J.-J."/>
        </authorList>
    </citation>
    <scope>NUCLEOTIDE SEQUENCE [LARGE SCALE GENOMIC DNA]</scope>
    <source>
        <strain evidence="6 7">YJ-S3-2</strain>
    </source>
</reference>
<gene>
    <name evidence="5" type="primary">argD</name>
    <name evidence="6" type="ORF">EZI54_05095</name>
</gene>